<dbReference type="PANTHER" id="PTHR42678">
    <property type="entry name" value="AMIDASE"/>
    <property type="match status" value="1"/>
</dbReference>
<dbReference type="HOGENOM" id="CLU_2375897_0_0_1"/>
<dbReference type="Gramene" id="LPERR09G03750.1">
    <property type="protein sequence ID" value="LPERR09G03750.1"/>
    <property type="gene ID" value="LPERR09G03750"/>
</dbReference>
<protein>
    <submittedName>
        <fullName evidence="1">Uncharacterized protein</fullName>
    </submittedName>
</protein>
<keyword evidence="2" id="KW-1185">Reference proteome</keyword>
<proteinExistence type="predicted"/>
<dbReference type="STRING" id="77586.A0A0D9XCG2"/>
<evidence type="ECO:0000313" key="2">
    <source>
        <dbReference type="Proteomes" id="UP000032180"/>
    </source>
</evidence>
<reference evidence="1 2" key="1">
    <citation type="submission" date="2012-08" db="EMBL/GenBank/DDBJ databases">
        <title>Oryza genome evolution.</title>
        <authorList>
            <person name="Wing R.A."/>
        </authorList>
    </citation>
    <scope>NUCLEOTIDE SEQUENCE</scope>
</reference>
<reference evidence="2" key="2">
    <citation type="submission" date="2013-12" db="EMBL/GenBank/DDBJ databases">
        <authorList>
            <person name="Yu Y."/>
            <person name="Lee S."/>
            <person name="de Baynast K."/>
            <person name="Wissotski M."/>
            <person name="Liu L."/>
            <person name="Talag J."/>
            <person name="Goicoechea J."/>
            <person name="Angelova A."/>
            <person name="Jetty R."/>
            <person name="Kudrna D."/>
            <person name="Golser W."/>
            <person name="Rivera L."/>
            <person name="Zhang J."/>
            <person name="Wing R."/>
        </authorList>
    </citation>
    <scope>NUCLEOTIDE SEQUENCE</scope>
</reference>
<dbReference type="AlphaFoldDB" id="A0A0D9XCG2"/>
<sequence length="95" mass="10740">MQAEFKLSLNSNLSDLLYSPDRSLPNAVAFNKAHPLEDLLINSEKTNGIGPREKTMLELLYELSADGLEMLMKKQHMHLNKLPKFEGCLALSRIL</sequence>
<dbReference type="Proteomes" id="UP000032180">
    <property type="component" value="Chromosome 9"/>
</dbReference>
<dbReference type="PANTHER" id="PTHR42678:SF26">
    <property type="entry name" value="OS04G0183500 PROTEIN"/>
    <property type="match status" value="1"/>
</dbReference>
<name>A0A0D9XCG2_9ORYZ</name>
<organism evidence="1 2">
    <name type="scientific">Leersia perrieri</name>
    <dbReference type="NCBI Taxonomy" id="77586"/>
    <lineage>
        <taxon>Eukaryota</taxon>
        <taxon>Viridiplantae</taxon>
        <taxon>Streptophyta</taxon>
        <taxon>Embryophyta</taxon>
        <taxon>Tracheophyta</taxon>
        <taxon>Spermatophyta</taxon>
        <taxon>Magnoliopsida</taxon>
        <taxon>Liliopsida</taxon>
        <taxon>Poales</taxon>
        <taxon>Poaceae</taxon>
        <taxon>BOP clade</taxon>
        <taxon>Oryzoideae</taxon>
        <taxon>Oryzeae</taxon>
        <taxon>Oryzinae</taxon>
        <taxon>Leersia</taxon>
    </lineage>
</organism>
<evidence type="ECO:0000313" key="1">
    <source>
        <dbReference type="EnsemblPlants" id="LPERR09G03750.1"/>
    </source>
</evidence>
<dbReference type="EnsemblPlants" id="LPERR09G03750.1">
    <property type="protein sequence ID" value="LPERR09G03750.1"/>
    <property type="gene ID" value="LPERR09G03750"/>
</dbReference>
<accession>A0A0D9XCG2</accession>
<reference evidence="1" key="3">
    <citation type="submission" date="2015-04" db="UniProtKB">
        <authorList>
            <consortium name="EnsemblPlants"/>
        </authorList>
    </citation>
    <scope>IDENTIFICATION</scope>
</reference>